<evidence type="ECO:0000256" key="2">
    <source>
        <dbReference type="ARBA" id="ARBA00022729"/>
    </source>
</evidence>
<keyword evidence="5" id="KW-1185">Reference proteome</keyword>
<dbReference type="GO" id="GO:0005576">
    <property type="term" value="C:extracellular region"/>
    <property type="evidence" value="ECO:0007669"/>
    <property type="project" value="UniProtKB-SubCell"/>
</dbReference>
<keyword evidence="2" id="KW-0732">Signal</keyword>
<dbReference type="InterPro" id="IPR011330">
    <property type="entry name" value="Glyco_hydro/deAcase_b/a-brl"/>
</dbReference>
<sequence>MNHKREKTRNKHQRVKRKSPMMLTKPRFSKKMNKVLAPATLAVLLTACASGPVSVGTQLQEDQDYIFFRAGAGDSYETIAQRYYGSAALSGKIREVNKDNAPVAGEVVAIPKRVLNPSGVYPDGYRTIPILCYHRFTSNTTSTDRLDLPAEQFRRQLQYLADNGYYVISLNELDQYMLGNREIPEKSVVLTIDDGYKSVYTTAYPLFKAFNVPATLFVYTDFIGATLGLRWDELKEMQQSGFVDIQSHSKSHTSLAVPPEQDINFAEEIRHQIRYPRALINQKLHKDSVIFSYPYGDSSDHAIEELVEQGIKMSVTVQQGGNPAFANPYLLKRTMIYADDTIDTFAEKLDVFHQEDLK</sequence>
<comment type="subcellular location">
    <subcellularLocation>
        <location evidence="1">Secreted</location>
    </subcellularLocation>
</comment>
<dbReference type="PANTHER" id="PTHR34216:SF3">
    <property type="entry name" value="POLY-BETA-1,6-N-ACETYL-D-GLUCOSAMINE N-DEACETYLASE"/>
    <property type="match status" value="1"/>
</dbReference>
<dbReference type="Pfam" id="PF01522">
    <property type="entry name" value="Polysacc_deac_1"/>
    <property type="match status" value="1"/>
</dbReference>
<dbReference type="InterPro" id="IPR051398">
    <property type="entry name" value="Polysacch_Deacetylase"/>
</dbReference>
<proteinExistence type="predicted"/>
<dbReference type="SUPFAM" id="SSF88713">
    <property type="entry name" value="Glycoside hydrolase/deacetylase"/>
    <property type="match status" value="1"/>
</dbReference>
<dbReference type="GO" id="GO:0005975">
    <property type="term" value="P:carbohydrate metabolic process"/>
    <property type="evidence" value="ECO:0007669"/>
    <property type="project" value="InterPro"/>
</dbReference>
<dbReference type="PROSITE" id="PS51677">
    <property type="entry name" value="NODB"/>
    <property type="match status" value="1"/>
</dbReference>
<dbReference type="EMBL" id="QFWT01000003">
    <property type="protein sequence ID" value="PWI34110.1"/>
    <property type="molecule type" value="Genomic_DNA"/>
</dbReference>
<dbReference type="CDD" id="cd10969">
    <property type="entry name" value="CE4_Ecf1_like_5s"/>
    <property type="match status" value="1"/>
</dbReference>
<comment type="caution">
    <text evidence="4">The sequence shown here is derived from an EMBL/GenBank/DDBJ whole genome shotgun (WGS) entry which is preliminary data.</text>
</comment>
<dbReference type="Gene3D" id="3.20.20.370">
    <property type="entry name" value="Glycoside hydrolase/deacetylase"/>
    <property type="match status" value="1"/>
</dbReference>
<dbReference type="GO" id="GO:0016810">
    <property type="term" value="F:hydrolase activity, acting on carbon-nitrogen (but not peptide) bonds"/>
    <property type="evidence" value="ECO:0007669"/>
    <property type="project" value="InterPro"/>
</dbReference>
<protein>
    <recommendedName>
        <fullName evidence="3">NodB homology domain-containing protein</fullName>
    </recommendedName>
</protein>
<organism evidence="4 5">
    <name type="scientific">Vibrio albus</name>
    <dbReference type="NCBI Taxonomy" id="2200953"/>
    <lineage>
        <taxon>Bacteria</taxon>
        <taxon>Pseudomonadati</taxon>
        <taxon>Pseudomonadota</taxon>
        <taxon>Gammaproteobacteria</taxon>
        <taxon>Vibrionales</taxon>
        <taxon>Vibrionaceae</taxon>
        <taxon>Vibrio</taxon>
    </lineage>
</organism>
<dbReference type="Proteomes" id="UP000245362">
    <property type="component" value="Unassembled WGS sequence"/>
</dbReference>
<dbReference type="OrthoDB" id="9814639at2"/>
<accession>A0A2U3BBE5</accession>
<gene>
    <name evidence="4" type="ORF">DI392_07925</name>
</gene>
<evidence type="ECO:0000313" key="4">
    <source>
        <dbReference type="EMBL" id="PWI34110.1"/>
    </source>
</evidence>
<reference evidence="4 5" key="1">
    <citation type="submission" date="2018-05" db="EMBL/GenBank/DDBJ databases">
        <title>Vibrio limimaris sp. nov., isolated from marine sediment.</title>
        <authorList>
            <person name="Li C.-M."/>
        </authorList>
    </citation>
    <scope>NUCLEOTIDE SEQUENCE [LARGE SCALE GENOMIC DNA]</scope>
    <source>
        <strain evidence="4 5">E4404</strain>
    </source>
</reference>
<name>A0A2U3BBE5_9VIBR</name>
<feature type="domain" description="NodB homology" evidence="3">
    <location>
        <begin position="186"/>
        <end position="358"/>
    </location>
</feature>
<evidence type="ECO:0000313" key="5">
    <source>
        <dbReference type="Proteomes" id="UP000245362"/>
    </source>
</evidence>
<dbReference type="InterPro" id="IPR002509">
    <property type="entry name" value="NODB_dom"/>
</dbReference>
<dbReference type="AlphaFoldDB" id="A0A2U3BBE5"/>
<dbReference type="PANTHER" id="PTHR34216">
    <property type="match status" value="1"/>
</dbReference>
<evidence type="ECO:0000256" key="1">
    <source>
        <dbReference type="ARBA" id="ARBA00004613"/>
    </source>
</evidence>
<evidence type="ECO:0000259" key="3">
    <source>
        <dbReference type="PROSITE" id="PS51677"/>
    </source>
</evidence>